<proteinExistence type="predicted"/>
<dbReference type="Gene3D" id="3.30.565.10">
    <property type="entry name" value="Histidine kinase-like ATPase, C-terminal domain"/>
    <property type="match status" value="2"/>
</dbReference>
<dbReference type="InterPro" id="IPR036890">
    <property type="entry name" value="HATPase_C_sf"/>
</dbReference>
<dbReference type="SUPFAM" id="SSF55874">
    <property type="entry name" value="ATPase domain of HSP90 chaperone/DNA topoisomerase II/histidine kinase"/>
    <property type="match status" value="1"/>
</dbReference>
<gene>
    <name evidence="1" type="ORF">GCM10023322_54880</name>
</gene>
<dbReference type="EMBL" id="BAABJQ010000019">
    <property type="protein sequence ID" value="GAA5193270.1"/>
    <property type="molecule type" value="Genomic_DNA"/>
</dbReference>
<accession>A0ABP9SC07</accession>
<protein>
    <submittedName>
        <fullName evidence="1">Uncharacterized protein</fullName>
    </submittedName>
</protein>
<sequence>MTVGRYSASDIQVIEFDESVRTRPAMYFGAGRGSPDLATRVLEGVLAHVLHPAARVAAVHTLQVKAEIIGDLAFMVSDDRADALDDLGVRLGYYGSMLGPARWVSAAAAALSSRTVAEVWRDGVGLRQELAGLRPVSEPRNFVPEAGAGTRVSFDLDNAYFRQGIAANLASLDLHGPHCSDVAGPGQVTLVDLRDRGNPTTSLYR</sequence>
<reference evidence="2" key="1">
    <citation type="journal article" date="2019" name="Int. J. Syst. Evol. Microbiol.">
        <title>The Global Catalogue of Microorganisms (GCM) 10K type strain sequencing project: providing services to taxonomists for standard genome sequencing and annotation.</title>
        <authorList>
            <consortium name="The Broad Institute Genomics Platform"/>
            <consortium name="The Broad Institute Genome Sequencing Center for Infectious Disease"/>
            <person name="Wu L."/>
            <person name="Ma J."/>
        </authorList>
    </citation>
    <scope>NUCLEOTIDE SEQUENCE [LARGE SCALE GENOMIC DNA]</scope>
    <source>
        <strain evidence="2">JCM 18304</strain>
    </source>
</reference>
<comment type="caution">
    <text evidence="1">The sequence shown here is derived from an EMBL/GenBank/DDBJ whole genome shotgun (WGS) entry which is preliminary data.</text>
</comment>
<dbReference type="Proteomes" id="UP001501570">
    <property type="component" value="Unassembled WGS sequence"/>
</dbReference>
<evidence type="ECO:0000313" key="1">
    <source>
        <dbReference type="EMBL" id="GAA5193270.1"/>
    </source>
</evidence>
<organism evidence="1 2">
    <name type="scientific">Rugosimonospora acidiphila</name>
    <dbReference type="NCBI Taxonomy" id="556531"/>
    <lineage>
        <taxon>Bacteria</taxon>
        <taxon>Bacillati</taxon>
        <taxon>Actinomycetota</taxon>
        <taxon>Actinomycetes</taxon>
        <taxon>Micromonosporales</taxon>
        <taxon>Micromonosporaceae</taxon>
        <taxon>Rugosimonospora</taxon>
    </lineage>
</organism>
<evidence type="ECO:0000313" key="2">
    <source>
        <dbReference type="Proteomes" id="UP001501570"/>
    </source>
</evidence>
<keyword evidence="2" id="KW-1185">Reference proteome</keyword>
<name>A0ABP9SC07_9ACTN</name>